<sequence>MTTPVLEQPLSPSGEGPAFDSPWQAQAFSLVVHLHRGGLFPWQDWVAIFSAVIKEAPATATESVNDAYYRQWLLATERLVESLGLTTAAAIAERTEEWRQAYLNTPHGQAVALSHASCPPATGHHHHPPRRAPVAVSQAH</sequence>
<dbReference type="Gene3D" id="1.10.472.20">
    <property type="entry name" value="Nitrile hydratase, beta subunit"/>
    <property type="match status" value="1"/>
</dbReference>
<evidence type="ECO:0000259" key="2">
    <source>
        <dbReference type="Pfam" id="PF21006"/>
    </source>
</evidence>
<evidence type="ECO:0000313" key="4">
    <source>
        <dbReference type="Proteomes" id="UP001268036"/>
    </source>
</evidence>
<gene>
    <name evidence="3" type="ORF">QE440_000507</name>
</gene>
<dbReference type="InterPro" id="IPR042262">
    <property type="entry name" value="CN_hydtase_beta_C"/>
</dbReference>
<protein>
    <submittedName>
        <fullName evidence="3">Nitrile hydratase accessory protein</fullName>
    </submittedName>
</protein>
<proteinExistence type="predicted"/>
<name>A0AAJ2EVX7_9PSED</name>
<dbReference type="SUPFAM" id="SSF50090">
    <property type="entry name" value="Electron transport accessory proteins"/>
    <property type="match status" value="1"/>
</dbReference>
<dbReference type="InterPro" id="IPR008990">
    <property type="entry name" value="Elect_transpt_acc-like_dom_sf"/>
</dbReference>
<evidence type="ECO:0000313" key="3">
    <source>
        <dbReference type="EMBL" id="MDR6232766.1"/>
    </source>
</evidence>
<dbReference type="AlphaFoldDB" id="A0AAJ2EVX7"/>
<evidence type="ECO:0000256" key="1">
    <source>
        <dbReference type="SAM" id="MobiDB-lite"/>
    </source>
</evidence>
<dbReference type="Pfam" id="PF21006">
    <property type="entry name" value="NHase_beta_N"/>
    <property type="match status" value="1"/>
</dbReference>
<dbReference type="RefSeq" id="WP_309754770.1">
    <property type="nucleotide sequence ID" value="NZ_JAVJAF010000001.1"/>
</dbReference>
<feature type="region of interest" description="Disordered" evidence="1">
    <location>
        <begin position="116"/>
        <end position="140"/>
    </location>
</feature>
<comment type="caution">
    <text evidence="3">The sequence shown here is derived from an EMBL/GenBank/DDBJ whole genome shotgun (WGS) entry which is preliminary data.</text>
</comment>
<reference evidence="3" key="1">
    <citation type="submission" date="2023-08" db="EMBL/GenBank/DDBJ databases">
        <title>Functional and genomic diversity of the sorghum phyllosphere microbiome.</title>
        <authorList>
            <person name="Shade A."/>
        </authorList>
    </citation>
    <scope>NUCLEOTIDE SEQUENCE</scope>
    <source>
        <strain evidence="3">SORGH_AS_0201</strain>
    </source>
</reference>
<organism evidence="3 4">
    <name type="scientific">Pseudomonas oryzihabitans</name>
    <dbReference type="NCBI Taxonomy" id="47885"/>
    <lineage>
        <taxon>Bacteria</taxon>
        <taxon>Pseudomonadati</taxon>
        <taxon>Pseudomonadota</taxon>
        <taxon>Gammaproteobacteria</taxon>
        <taxon>Pseudomonadales</taxon>
        <taxon>Pseudomonadaceae</taxon>
        <taxon>Pseudomonas</taxon>
    </lineage>
</organism>
<dbReference type="Proteomes" id="UP001268036">
    <property type="component" value="Unassembled WGS sequence"/>
</dbReference>
<feature type="domain" description="Nitrile hydratase beta subunit-like N-terminal" evidence="2">
    <location>
        <begin position="9"/>
        <end position="101"/>
    </location>
</feature>
<dbReference type="NCBIfam" id="TIGR03889">
    <property type="entry name" value="nitrile_acc"/>
    <property type="match status" value="1"/>
</dbReference>
<dbReference type="InterPro" id="IPR023808">
    <property type="entry name" value="Nitrile_Hydratase_acc_put"/>
</dbReference>
<dbReference type="EMBL" id="JAVJAF010000001">
    <property type="protein sequence ID" value="MDR6232766.1"/>
    <property type="molecule type" value="Genomic_DNA"/>
</dbReference>
<accession>A0AAJ2EVX7</accession>
<dbReference type="InterPro" id="IPR049054">
    <property type="entry name" value="CN_hydtase_beta-like_N"/>
</dbReference>